<dbReference type="PANTHER" id="PTHR35981:SF2">
    <property type="entry name" value="ION TRANSPORT PEPTIDE, ISOFORM C"/>
    <property type="match status" value="1"/>
</dbReference>
<dbReference type="InterPro" id="IPR018251">
    <property type="entry name" value="Crust_neurhormone_CS"/>
</dbReference>
<sequence>MAQGIITKSPSNLLLLLGMVTLLLSQHVTSSYIRIRPNTFKEFQFIKCHGEYDKEQYSSLTQICDDCHNLYRNPDVLLGCKADCFRNTIFPACVSRLLMHDKEAELSKKVYYVSGKRPSLYPEVNNSGGMSLLKE</sequence>
<dbReference type="Proteomes" id="UP001381693">
    <property type="component" value="Unassembled WGS sequence"/>
</dbReference>
<evidence type="ECO:0000256" key="5">
    <source>
        <dbReference type="ARBA" id="ARBA00023157"/>
    </source>
</evidence>
<comment type="similarity">
    <text evidence="2">Belongs to the arthropod CHH/MIH/GIH/VIH hormone family.</text>
</comment>
<dbReference type="PRINTS" id="PR00550">
    <property type="entry name" value="HYPRGLYCEMIC"/>
</dbReference>
<keyword evidence="8" id="KW-0732">Signal</keyword>
<evidence type="ECO:0000256" key="6">
    <source>
        <dbReference type="ARBA" id="ARBA00023320"/>
    </source>
</evidence>
<feature type="disulfide bond" evidence="7">
    <location>
        <begin position="48"/>
        <end position="84"/>
    </location>
</feature>
<dbReference type="GO" id="GO:0007623">
    <property type="term" value="P:circadian rhythm"/>
    <property type="evidence" value="ECO:0007669"/>
    <property type="project" value="TreeGrafter"/>
</dbReference>
<dbReference type="AlphaFoldDB" id="A0AAN8ZWQ7"/>
<keyword evidence="10" id="KW-1185">Reference proteome</keyword>
<keyword evidence="5 7" id="KW-1015">Disulfide bond</keyword>
<dbReference type="GO" id="GO:0005184">
    <property type="term" value="F:neuropeptide hormone activity"/>
    <property type="evidence" value="ECO:0007669"/>
    <property type="project" value="InterPro"/>
</dbReference>
<evidence type="ECO:0000256" key="7">
    <source>
        <dbReference type="PIRSR" id="PIRSR631098-51"/>
    </source>
</evidence>
<dbReference type="GO" id="GO:0005576">
    <property type="term" value="C:extracellular region"/>
    <property type="evidence" value="ECO:0007669"/>
    <property type="project" value="UniProtKB-SubCell"/>
</dbReference>
<dbReference type="SUPFAM" id="SSF81778">
    <property type="entry name" value="Crustacean CHH/MIH/GIH neurohormone"/>
    <property type="match status" value="1"/>
</dbReference>
<feature type="chain" id="PRO_5043030227" evidence="8">
    <location>
        <begin position="26"/>
        <end position="135"/>
    </location>
</feature>
<dbReference type="PANTHER" id="PTHR35981">
    <property type="entry name" value="ION TRANSPORT PEPTIDE, ISOFORM C"/>
    <property type="match status" value="1"/>
</dbReference>
<protein>
    <submittedName>
        <fullName evidence="9">Uncharacterized protein</fullName>
    </submittedName>
</protein>
<dbReference type="GO" id="GO:0007218">
    <property type="term" value="P:neuropeptide signaling pathway"/>
    <property type="evidence" value="ECO:0007669"/>
    <property type="project" value="UniProtKB-KW"/>
</dbReference>
<dbReference type="InterPro" id="IPR035957">
    <property type="entry name" value="Crust_neurohorm_sf"/>
</dbReference>
<dbReference type="PROSITE" id="PS01250">
    <property type="entry name" value="CHH_MIH_GIH"/>
    <property type="match status" value="1"/>
</dbReference>
<name>A0AAN8ZWQ7_HALRR</name>
<comment type="subcellular location">
    <subcellularLocation>
        <location evidence="1">Secreted</location>
    </subcellularLocation>
</comment>
<evidence type="ECO:0000313" key="9">
    <source>
        <dbReference type="EMBL" id="KAK7027495.1"/>
    </source>
</evidence>
<keyword evidence="4" id="KW-0372">Hormone</keyword>
<proteinExistence type="inferred from homology"/>
<accession>A0AAN8ZWQ7</accession>
<evidence type="ECO:0000256" key="2">
    <source>
        <dbReference type="ARBA" id="ARBA00005447"/>
    </source>
</evidence>
<dbReference type="Pfam" id="PF01147">
    <property type="entry name" value="Crust_neurohorm"/>
    <property type="match status" value="1"/>
</dbReference>
<evidence type="ECO:0000256" key="8">
    <source>
        <dbReference type="SAM" id="SignalP"/>
    </source>
</evidence>
<organism evidence="9 10">
    <name type="scientific">Halocaridina rubra</name>
    <name type="common">Hawaiian red shrimp</name>
    <dbReference type="NCBI Taxonomy" id="373956"/>
    <lineage>
        <taxon>Eukaryota</taxon>
        <taxon>Metazoa</taxon>
        <taxon>Ecdysozoa</taxon>
        <taxon>Arthropoda</taxon>
        <taxon>Crustacea</taxon>
        <taxon>Multicrustacea</taxon>
        <taxon>Malacostraca</taxon>
        <taxon>Eumalacostraca</taxon>
        <taxon>Eucarida</taxon>
        <taxon>Decapoda</taxon>
        <taxon>Pleocyemata</taxon>
        <taxon>Caridea</taxon>
        <taxon>Atyoidea</taxon>
        <taxon>Atyidae</taxon>
        <taxon>Halocaridina</taxon>
    </lineage>
</organism>
<keyword evidence="3" id="KW-0964">Secreted</keyword>
<evidence type="ECO:0000256" key="1">
    <source>
        <dbReference type="ARBA" id="ARBA00004613"/>
    </source>
</evidence>
<feature type="disulfide bond" evidence="7">
    <location>
        <begin position="67"/>
        <end position="93"/>
    </location>
</feature>
<dbReference type="EMBL" id="JAXCGZ010022675">
    <property type="protein sequence ID" value="KAK7027495.1"/>
    <property type="molecule type" value="Genomic_DNA"/>
</dbReference>
<feature type="disulfide bond" evidence="7">
    <location>
        <begin position="64"/>
        <end position="80"/>
    </location>
</feature>
<dbReference type="InterPro" id="IPR031098">
    <property type="entry name" value="Crust_neurohorm"/>
</dbReference>
<gene>
    <name evidence="9" type="ORF">SK128_012080</name>
</gene>
<feature type="signal peptide" evidence="8">
    <location>
        <begin position="1"/>
        <end position="25"/>
    </location>
</feature>
<evidence type="ECO:0000313" key="10">
    <source>
        <dbReference type="Proteomes" id="UP001381693"/>
    </source>
</evidence>
<dbReference type="InterPro" id="IPR001166">
    <property type="entry name" value="Hyperglycemic"/>
</dbReference>
<evidence type="ECO:0000256" key="3">
    <source>
        <dbReference type="ARBA" id="ARBA00022525"/>
    </source>
</evidence>
<dbReference type="Gene3D" id="1.10.2010.10">
    <property type="entry name" value="Crustacean CHH/MIH/GIH neurohormone"/>
    <property type="match status" value="1"/>
</dbReference>
<reference evidence="9 10" key="1">
    <citation type="submission" date="2023-11" db="EMBL/GenBank/DDBJ databases">
        <title>Halocaridina rubra genome assembly.</title>
        <authorList>
            <person name="Smith C."/>
        </authorList>
    </citation>
    <scope>NUCLEOTIDE SEQUENCE [LARGE SCALE GENOMIC DNA]</scope>
    <source>
        <strain evidence="9">EP-1</strain>
        <tissue evidence="9">Whole</tissue>
    </source>
</reference>
<comment type="caution">
    <text evidence="9">The sequence shown here is derived from an EMBL/GenBank/DDBJ whole genome shotgun (WGS) entry which is preliminary data.</text>
</comment>
<keyword evidence="6" id="KW-0527">Neuropeptide</keyword>
<evidence type="ECO:0000256" key="4">
    <source>
        <dbReference type="ARBA" id="ARBA00022702"/>
    </source>
</evidence>